<gene>
    <name evidence="2" type="ORF">WCN91_04125</name>
</gene>
<reference evidence="2 3" key="1">
    <citation type="submission" date="2024-03" db="EMBL/GenBank/DDBJ databases">
        <title>Pseudoalteromonas qingdaonensis sp. nov., isolated from the intestines of marine benthic organisms.</title>
        <authorList>
            <person name="Lin X."/>
            <person name="Fang S."/>
            <person name="Hu X."/>
        </authorList>
    </citation>
    <scope>NUCLEOTIDE SEQUENCE [LARGE SCALE GENOMIC DNA]</scope>
    <source>
        <strain evidence="2 3">YIC-827</strain>
    </source>
</reference>
<evidence type="ECO:0000313" key="2">
    <source>
        <dbReference type="EMBL" id="MEM0514628.1"/>
    </source>
</evidence>
<organism evidence="2 3">
    <name type="scientific">Pseudoalteromonas qingdaonensis</name>
    <dbReference type="NCBI Taxonomy" id="3131913"/>
    <lineage>
        <taxon>Bacteria</taxon>
        <taxon>Pseudomonadati</taxon>
        <taxon>Pseudomonadota</taxon>
        <taxon>Gammaproteobacteria</taxon>
        <taxon>Alteromonadales</taxon>
        <taxon>Pseudoalteromonadaceae</taxon>
        <taxon>Pseudoalteromonas</taxon>
    </lineage>
</organism>
<protein>
    <submittedName>
        <fullName evidence="2">TraR/DksA C4-type zinc finger protein</fullName>
    </submittedName>
</protein>
<dbReference type="Proteomes" id="UP001447008">
    <property type="component" value="Unassembled WGS sequence"/>
</dbReference>
<evidence type="ECO:0000256" key="1">
    <source>
        <dbReference type="PROSITE-ProRule" id="PRU00510"/>
    </source>
</evidence>
<dbReference type="EMBL" id="JBCGCU010000003">
    <property type="protein sequence ID" value="MEM0514628.1"/>
    <property type="molecule type" value="Genomic_DNA"/>
</dbReference>
<accession>A0ABU9MXD5</accession>
<evidence type="ECO:0000313" key="3">
    <source>
        <dbReference type="Proteomes" id="UP001447008"/>
    </source>
</evidence>
<dbReference type="PROSITE" id="PS51128">
    <property type="entry name" value="ZF_DKSA_2"/>
    <property type="match status" value="1"/>
</dbReference>
<dbReference type="RefSeq" id="WP_342676573.1">
    <property type="nucleotide sequence ID" value="NZ_JBCGCU010000003.1"/>
</dbReference>
<keyword evidence="3" id="KW-1185">Reference proteome</keyword>
<comment type="caution">
    <text evidence="2">The sequence shown here is derived from an EMBL/GenBank/DDBJ whole genome shotgun (WGS) entry which is preliminary data.</text>
</comment>
<name>A0ABU9MXD5_9GAMM</name>
<proteinExistence type="predicted"/>
<sequence length="118" mass="13705">MTIETLNFESKVEVLLAQVREELLNRLRYSTLSHENDIYQNLAAHPEWDWVAHLRDKSGPTYKDLVDKLERLEATQCQFDLGLFGFCSDCEEPIEAARLLEDVTTQRCGQCEMNLKAR</sequence>
<feature type="zinc finger region" description="dksA C4-type" evidence="1">
    <location>
        <begin position="87"/>
        <end position="111"/>
    </location>
</feature>
<dbReference type="Gene3D" id="1.20.120.910">
    <property type="entry name" value="DksA, coiled-coil domain"/>
    <property type="match status" value="1"/>
</dbReference>